<evidence type="ECO:0000259" key="2">
    <source>
        <dbReference type="Pfam" id="PF03572"/>
    </source>
</evidence>
<accession>A0A846N395</accession>
<dbReference type="Pfam" id="PF03572">
    <property type="entry name" value="Peptidase_S41"/>
    <property type="match status" value="1"/>
</dbReference>
<dbReference type="SUPFAM" id="SSF52096">
    <property type="entry name" value="ClpP/crotonase"/>
    <property type="match status" value="1"/>
</dbReference>
<dbReference type="RefSeq" id="WP_167085120.1">
    <property type="nucleotide sequence ID" value="NZ_BAAADC010000001.1"/>
</dbReference>
<feature type="domain" description="Tail specific protease" evidence="2">
    <location>
        <begin position="256"/>
        <end position="421"/>
    </location>
</feature>
<dbReference type="GO" id="GO:0008236">
    <property type="term" value="F:serine-type peptidase activity"/>
    <property type="evidence" value="ECO:0007669"/>
    <property type="project" value="InterPro"/>
</dbReference>
<dbReference type="PROSITE" id="PS51318">
    <property type="entry name" value="TAT"/>
    <property type="match status" value="1"/>
</dbReference>
<protein>
    <recommendedName>
        <fullName evidence="2">Tail specific protease domain-containing protein</fullName>
    </recommendedName>
</protein>
<evidence type="ECO:0000313" key="4">
    <source>
        <dbReference type="Proteomes" id="UP000570514"/>
    </source>
</evidence>
<gene>
    <name evidence="3" type="ORF">FHS83_003822</name>
</gene>
<comment type="caution">
    <text evidence="3">The sequence shown here is derived from an EMBL/GenBank/DDBJ whole genome shotgun (WGS) entry which is preliminary data.</text>
</comment>
<feature type="signal peptide" evidence="1">
    <location>
        <begin position="1"/>
        <end position="25"/>
    </location>
</feature>
<name>A0A846N395_9PROT</name>
<evidence type="ECO:0000256" key="1">
    <source>
        <dbReference type="SAM" id="SignalP"/>
    </source>
</evidence>
<keyword evidence="4" id="KW-1185">Reference proteome</keyword>
<proteinExistence type="predicted"/>
<dbReference type="GO" id="GO:0006508">
    <property type="term" value="P:proteolysis"/>
    <property type="evidence" value="ECO:0007669"/>
    <property type="project" value="InterPro"/>
</dbReference>
<dbReference type="InterPro" id="IPR005151">
    <property type="entry name" value="Tail-specific_protease"/>
</dbReference>
<dbReference type="InterPro" id="IPR029045">
    <property type="entry name" value="ClpP/crotonase-like_dom_sf"/>
</dbReference>
<dbReference type="AlphaFoldDB" id="A0A846N395"/>
<organism evidence="3 4">
    <name type="scientific">Rhizomicrobium palustre</name>
    <dbReference type="NCBI Taxonomy" id="189966"/>
    <lineage>
        <taxon>Bacteria</taxon>
        <taxon>Pseudomonadati</taxon>
        <taxon>Pseudomonadota</taxon>
        <taxon>Alphaproteobacteria</taxon>
        <taxon>Micropepsales</taxon>
        <taxon>Micropepsaceae</taxon>
        <taxon>Rhizomicrobium</taxon>
    </lineage>
</organism>
<dbReference type="InterPro" id="IPR006311">
    <property type="entry name" value="TAT_signal"/>
</dbReference>
<evidence type="ECO:0000313" key="3">
    <source>
        <dbReference type="EMBL" id="NIK90504.1"/>
    </source>
</evidence>
<dbReference type="Gene3D" id="3.90.226.10">
    <property type="entry name" value="2-enoyl-CoA Hydratase, Chain A, domain 1"/>
    <property type="match status" value="1"/>
</dbReference>
<feature type="chain" id="PRO_5032600647" description="Tail specific protease domain-containing protein" evidence="1">
    <location>
        <begin position="26"/>
        <end position="504"/>
    </location>
</feature>
<keyword evidence="1" id="KW-0732">Signal</keyword>
<dbReference type="Proteomes" id="UP000570514">
    <property type="component" value="Unassembled WGS sequence"/>
</dbReference>
<reference evidence="3 4" key="1">
    <citation type="submission" date="2020-03" db="EMBL/GenBank/DDBJ databases">
        <title>Genomic Encyclopedia of Type Strains, Phase IV (KMG-IV): sequencing the most valuable type-strain genomes for metagenomic binning, comparative biology and taxonomic classification.</title>
        <authorList>
            <person name="Goeker M."/>
        </authorList>
    </citation>
    <scope>NUCLEOTIDE SEQUENCE [LARGE SCALE GENOMIC DNA]</scope>
    <source>
        <strain evidence="3 4">DSM 19867</strain>
    </source>
</reference>
<dbReference type="EMBL" id="JAASRM010000001">
    <property type="protein sequence ID" value="NIK90504.1"/>
    <property type="molecule type" value="Genomic_DNA"/>
</dbReference>
<sequence>MPLNRRRVLTGAAALSTLSALPAAAEPVQGLPDHVSPRAIAGDLQIIREAYGALHPGLTRYLAPGEFDRLIDREIAWANRERSPAEVYLMLARLTAAIRCGHTFPNPANQRRTMQRELLGRADRLPFCAIFLQGRMVITDPLESGLPRGSEILEIDGIAVAQLLSEMLPLTRADGHNDAKRLAQLELHRGDRFAAFDVLRPLLHPTKTPGKVELVVRTPDNRRKSASLVLAEEGKRGTAAAQDPQYGWRFALEDCTGLLTMPDWSLYDAKWDWRGFLNGVADQLIAAKALGLVIDLRENEGGIDCGNVLLARLTDRPISPPPGRRLVRFRETPPSLRPLLDTWDLSFNRLGVGAPPVADRPSYFDLGAREGGEVLPVGPRFAGNVAVLIGPICSSATFQFAELVKRSARATLVGAPTGGNRRGINGGCFFFLKLPETGFEVDLPLIGYFPDSDEPDAGLAPDVFIAPTREDVAAGRDPVRAVAKRICAGAGHIFRARIICYTHD</sequence>